<gene>
    <name evidence="6" type="ORF">HZU40_10740</name>
</gene>
<protein>
    <submittedName>
        <fullName evidence="6">TetR/AcrR family transcriptional regulator</fullName>
    </submittedName>
</protein>
<dbReference type="InterPro" id="IPR009057">
    <property type="entry name" value="Homeodomain-like_sf"/>
</dbReference>
<feature type="DNA-binding region" description="H-T-H motif" evidence="4">
    <location>
        <begin position="31"/>
        <end position="50"/>
    </location>
</feature>
<dbReference type="Gene3D" id="1.10.357.10">
    <property type="entry name" value="Tetracycline Repressor, domain 2"/>
    <property type="match status" value="1"/>
</dbReference>
<dbReference type="EMBL" id="CP059894">
    <property type="protein sequence ID" value="QNJ94683.1"/>
    <property type="molecule type" value="Genomic_DNA"/>
</dbReference>
<keyword evidence="2 4" id="KW-0238">DNA-binding</keyword>
<accession>A0A7G8PK17</accession>
<name>A0A7G8PK17_9MYCO</name>
<dbReference type="RefSeq" id="WP_187098363.1">
    <property type="nucleotide sequence ID" value="NZ_CP059894.1"/>
</dbReference>
<sequence>MPRPGKPLISRSAAVKAAIDIIGADGLQSFSMPRLAAEMGVKVPSLYHHFRDRADILLAVVQYVAGAAVVASGRAPGPDWPDHFVALATSFRRSFVRYQNTAPLLLHYRPRDLLPGGYEAAAQFLHRSGVPVAFHIRILDGMETLLIGTAICEIMNPFFDGGTIFRNVDLTTQSALAAAVEASGLSAEGLLEVKVRAFLAGVTAGYFKPNTMRY</sequence>
<dbReference type="GO" id="GO:0003700">
    <property type="term" value="F:DNA-binding transcription factor activity"/>
    <property type="evidence" value="ECO:0007669"/>
    <property type="project" value="TreeGrafter"/>
</dbReference>
<reference evidence="6 7" key="1">
    <citation type="submission" date="2020-07" db="EMBL/GenBank/DDBJ databases">
        <title>Draft genome sequence of four isobutane-metabolizing strains capable of cometabolically degrading diverse ether contaminants.</title>
        <authorList>
            <person name="Chen W."/>
            <person name="Faulkner N."/>
            <person name="Smith C."/>
            <person name="Hyman M."/>
        </authorList>
    </citation>
    <scope>NUCLEOTIDE SEQUENCE [LARGE SCALE GENOMIC DNA]</scope>
    <source>
        <strain evidence="6 7">2A</strain>
    </source>
</reference>
<dbReference type="KEGG" id="mflu:HZU40_10740"/>
<keyword evidence="1" id="KW-0805">Transcription regulation</keyword>
<dbReference type="SUPFAM" id="SSF46689">
    <property type="entry name" value="Homeodomain-like"/>
    <property type="match status" value="1"/>
</dbReference>
<evidence type="ECO:0000313" key="6">
    <source>
        <dbReference type="EMBL" id="QNJ94683.1"/>
    </source>
</evidence>
<dbReference type="PANTHER" id="PTHR30055:SF151">
    <property type="entry name" value="TRANSCRIPTIONAL REGULATORY PROTEIN"/>
    <property type="match status" value="1"/>
</dbReference>
<evidence type="ECO:0000313" key="7">
    <source>
        <dbReference type="Proteomes" id="UP000515498"/>
    </source>
</evidence>
<evidence type="ECO:0000256" key="4">
    <source>
        <dbReference type="PROSITE-ProRule" id="PRU00335"/>
    </source>
</evidence>
<evidence type="ECO:0000256" key="2">
    <source>
        <dbReference type="ARBA" id="ARBA00023125"/>
    </source>
</evidence>
<dbReference type="GO" id="GO:0000976">
    <property type="term" value="F:transcription cis-regulatory region binding"/>
    <property type="evidence" value="ECO:0007669"/>
    <property type="project" value="TreeGrafter"/>
</dbReference>
<evidence type="ECO:0000256" key="1">
    <source>
        <dbReference type="ARBA" id="ARBA00023015"/>
    </source>
</evidence>
<dbReference type="Proteomes" id="UP000515498">
    <property type="component" value="Chromosome"/>
</dbReference>
<evidence type="ECO:0000259" key="5">
    <source>
        <dbReference type="PROSITE" id="PS50977"/>
    </source>
</evidence>
<dbReference type="InterPro" id="IPR001647">
    <property type="entry name" value="HTH_TetR"/>
</dbReference>
<organism evidence="6 7">
    <name type="scientific">Mycolicibacterium fluoranthenivorans</name>
    <dbReference type="NCBI Taxonomy" id="258505"/>
    <lineage>
        <taxon>Bacteria</taxon>
        <taxon>Bacillati</taxon>
        <taxon>Actinomycetota</taxon>
        <taxon>Actinomycetes</taxon>
        <taxon>Mycobacteriales</taxon>
        <taxon>Mycobacteriaceae</taxon>
        <taxon>Mycolicibacterium</taxon>
    </lineage>
</organism>
<dbReference type="AlphaFoldDB" id="A0A7G8PK17"/>
<dbReference type="InterPro" id="IPR050109">
    <property type="entry name" value="HTH-type_TetR-like_transc_reg"/>
</dbReference>
<evidence type="ECO:0000256" key="3">
    <source>
        <dbReference type="ARBA" id="ARBA00023163"/>
    </source>
</evidence>
<dbReference type="PANTHER" id="PTHR30055">
    <property type="entry name" value="HTH-TYPE TRANSCRIPTIONAL REGULATOR RUTR"/>
    <property type="match status" value="1"/>
</dbReference>
<dbReference type="PROSITE" id="PS50977">
    <property type="entry name" value="HTH_TETR_2"/>
    <property type="match status" value="1"/>
</dbReference>
<dbReference type="SUPFAM" id="SSF48498">
    <property type="entry name" value="Tetracyclin repressor-like, C-terminal domain"/>
    <property type="match status" value="1"/>
</dbReference>
<dbReference type="Pfam" id="PF00440">
    <property type="entry name" value="TetR_N"/>
    <property type="match status" value="1"/>
</dbReference>
<keyword evidence="3" id="KW-0804">Transcription</keyword>
<dbReference type="InterPro" id="IPR036271">
    <property type="entry name" value="Tet_transcr_reg_TetR-rel_C_sf"/>
</dbReference>
<feature type="domain" description="HTH tetR-type" evidence="5">
    <location>
        <begin position="8"/>
        <end position="68"/>
    </location>
</feature>
<proteinExistence type="predicted"/>